<dbReference type="EMBL" id="AM486008">
    <property type="protein sequence ID" value="CAN64333.1"/>
    <property type="molecule type" value="Genomic_DNA"/>
</dbReference>
<organism evidence="1">
    <name type="scientific">Vitis vinifera</name>
    <name type="common">Grape</name>
    <dbReference type="NCBI Taxonomy" id="29760"/>
    <lineage>
        <taxon>Eukaryota</taxon>
        <taxon>Viridiplantae</taxon>
        <taxon>Streptophyta</taxon>
        <taxon>Embryophyta</taxon>
        <taxon>Tracheophyta</taxon>
        <taxon>Spermatophyta</taxon>
        <taxon>Magnoliopsida</taxon>
        <taxon>eudicotyledons</taxon>
        <taxon>Gunneridae</taxon>
        <taxon>Pentapetalae</taxon>
        <taxon>rosids</taxon>
        <taxon>Vitales</taxon>
        <taxon>Vitaceae</taxon>
        <taxon>Viteae</taxon>
        <taxon>Vitis</taxon>
    </lineage>
</organism>
<reference evidence="1" key="1">
    <citation type="journal article" date="2007" name="PLoS ONE">
        <title>The first genome sequence of an elite grapevine cultivar (Pinot noir Vitis vinifera L.): coping with a highly heterozygous genome.</title>
        <authorList>
            <person name="Velasco R."/>
            <person name="Zharkikh A."/>
            <person name="Troggio M."/>
            <person name="Cartwright D.A."/>
            <person name="Cestaro A."/>
            <person name="Pruss D."/>
            <person name="Pindo M."/>
            <person name="FitzGerald L.M."/>
            <person name="Vezzulli S."/>
            <person name="Reid J."/>
            <person name="Malacarne G."/>
            <person name="Iliev D."/>
            <person name="Coppola G."/>
            <person name="Wardell B."/>
            <person name="Micheletti D."/>
            <person name="Macalma T."/>
            <person name="Facci M."/>
            <person name="Mitchell J.T."/>
            <person name="Perazzolli M."/>
            <person name="Eldredge G."/>
            <person name="Gatto P."/>
            <person name="Oyzerski R."/>
            <person name="Moretto M."/>
            <person name="Gutin N."/>
            <person name="Stefanini M."/>
            <person name="Chen Y."/>
            <person name="Segala C."/>
            <person name="Davenport C."/>
            <person name="Dematte L."/>
            <person name="Mraz A."/>
            <person name="Battilana J."/>
            <person name="Stormo K."/>
            <person name="Costa F."/>
            <person name="Tao Q."/>
            <person name="Si-Ammour A."/>
            <person name="Harkins T."/>
            <person name="Lackey A."/>
            <person name="Perbost C."/>
            <person name="Taillon B."/>
            <person name="Stella A."/>
            <person name="Solovyev V."/>
            <person name="Fawcett J.A."/>
            <person name="Sterck L."/>
            <person name="Vandepoele K."/>
            <person name="Grando S.M."/>
            <person name="Toppo S."/>
            <person name="Moser C."/>
            <person name="Lanchbury J."/>
            <person name="Bogden R."/>
            <person name="Skolnick M."/>
            <person name="Sgaramella V."/>
            <person name="Bhatnagar S.K."/>
            <person name="Fontana P."/>
            <person name="Gutin A."/>
            <person name="Van de Peer Y."/>
            <person name="Salamini F."/>
            <person name="Viola R."/>
        </authorList>
    </citation>
    <scope>NUCLEOTIDE SEQUENCE</scope>
</reference>
<accession>A5C8I8</accession>
<proteinExistence type="predicted"/>
<name>A5C8I8_VITVI</name>
<protein>
    <submittedName>
        <fullName evidence="1">Uncharacterized protein</fullName>
    </submittedName>
</protein>
<sequence length="118" mass="13220">MGRLFVLSGSNIMRGRVYQLDCGYGYIGVVLGDDDGYRRLERWEGEYGMRDELNGGTASITKSAASEGSFLRILICSSRQGHSLDLHEEEIQISKHCHECPSSQADSQVFLRYLPKSL</sequence>
<gene>
    <name evidence="1" type="ORF">VITISV_014669</name>
</gene>
<dbReference type="AlphaFoldDB" id="A5C8I8"/>
<evidence type="ECO:0000313" key="1">
    <source>
        <dbReference type="EMBL" id="CAN64333.1"/>
    </source>
</evidence>